<comment type="function">
    <text evidence="9">Part of the binding-protein-dependent transport system for D-xylose. Probably responsible for the translocation of the substrate across the membrane.</text>
</comment>
<name>A0A1T4R217_9ENTE</name>
<dbReference type="RefSeq" id="WP_078808308.1">
    <property type="nucleotide sequence ID" value="NZ_FUXI01000037.1"/>
</dbReference>
<keyword evidence="4" id="KW-0997">Cell inner membrane</keyword>
<keyword evidence="3" id="KW-1003">Cell membrane</keyword>
<evidence type="ECO:0000256" key="7">
    <source>
        <dbReference type="ARBA" id="ARBA00022989"/>
    </source>
</evidence>
<feature type="transmembrane region" description="Helical" evidence="11">
    <location>
        <begin position="301"/>
        <end position="321"/>
    </location>
</feature>
<feature type="transmembrane region" description="Helical" evidence="11">
    <location>
        <begin position="179"/>
        <end position="203"/>
    </location>
</feature>
<dbReference type="OrthoDB" id="9813906at2"/>
<keyword evidence="7 11" id="KW-1133">Transmembrane helix</keyword>
<organism evidence="12 13">
    <name type="scientific">Pilibacter termitis</name>
    <dbReference type="NCBI Taxonomy" id="263852"/>
    <lineage>
        <taxon>Bacteria</taxon>
        <taxon>Bacillati</taxon>
        <taxon>Bacillota</taxon>
        <taxon>Bacilli</taxon>
        <taxon>Lactobacillales</taxon>
        <taxon>Enterococcaceae</taxon>
        <taxon>Pilibacter</taxon>
    </lineage>
</organism>
<gene>
    <name evidence="12" type="ORF">SAMN02745116_02409</name>
</gene>
<feature type="transmembrane region" description="Helical" evidence="11">
    <location>
        <begin position="333"/>
        <end position="366"/>
    </location>
</feature>
<feature type="transmembrane region" description="Helical" evidence="11">
    <location>
        <begin position="29"/>
        <end position="52"/>
    </location>
</feature>
<sequence length="403" mass="42578">MEKTNTAPQTANSEMKSVVDKLKGNFSQYGIVVALLVIIAFFQVATGGLLLAPNSLVALVQQNTYVFVLAIGMVMVIVATHIDLSVGSQVAFVGGIAAILMSHLPANLWFLSIPICIFVGILIGIWQGFWVAYVGIPGFIVTLAGMLLFRGFATVLVGESVPVRSEGFKFITKGYLPNIFGFAGNLDVLTLVIGAIIIGWFGYSQVKTFKKSTNNDPFMFVGIKIALFTLIVGYITYLFANSGNEEMGGIPITLVLVAFLVAIYTFIMGRTKFGRHIYAVGGNRKAAVLSGIDAKKVDFKVFIHMGVLAAIAAIAMLSRLASASAQTGDGFELDAIAACFIGGVAVSGGVGKIPNAMIGALVMGVLNQGLSIMGVSSAWVKAIKGIVLLVAVALDVYSKRKKA</sequence>
<dbReference type="InterPro" id="IPR001851">
    <property type="entry name" value="ABC_transp_permease"/>
</dbReference>
<dbReference type="CDD" id="cd06579">
    <property type="entry name" value="TM_PBP1_transp_AraH_like"/>
    <property type="match status" value="1"/>
</dbReference>
<evidence type="ECO:0000256" key="2">
    <source>
        <dbReference type="ARBA" id="ARBA00022448"/>
    </source>
</evidence>
<comment type="subcellular location">
    <subcellularLocation>
        <location evidence="1">Cell membrane</location>
        <topology evidence="1">Multi-pass membrane protein</topology>
    </subcellularLocation>
</comment>
<feature type="transmembrane region" description="Helical" evidence="11">
    <location>
        <begin position="139"/>
        <end position="158"/>
    </location>
</feature>
<evidence type="ECO:0000313" key="12">
    <source>
        <dbReference type="EMBL" id="SKA09781.1"/>
    </source>
</evidence>
<feature type="transmembrane region" description="Helical" evidence="11">
    <location>
        <begin position="113"/>
        <end position="133"/>
    </location>
</feature>
<protein>
    <recommendedName>
        <fullName evidence="10">Xylose transport system permease protein XylH</fullName>
    </recommendedName>
</protein>
<reference evidence="13" key="1">
    <citation type="submission" date="2017-02" db="EMBL/GenBank/DDBJ databases">
        <authorList>
            <person name="Varghese N."/>
            <person name="Submissions S."/>
        </authorList>
    </citation>
    <scope>NUCLEOTIDE SEQUENCE [LARGE SCALE GENOMIC DNA]</scope>
    <source>
        <strain evidence="13">ATCC BAA-1030</strain>
    </source>
</reference>
<dbReference type="STRING" id="263852.SAMN02745116_02409"/>
<evidence type="ECO:0000256" key="8">
    <source>
        <dbReference type="ARBA" id="ARBA00023136"/>
    </source>
</evidence>
<feature type="transmembrane region" description="Helical" evidence="11">
    <location>
        <begin position="218"/>
        <end position="240"/>
    </location>
</feature>
<dbReference type="AlphaFoldDB" id="A0A1T4R217"/>
<keyword evidence="5 12" id="KW-0762">Sugar transport</keyword>
<keyword evidence="6 11" id="KW-0812">Transmembrane</keyword>
<feature type="transmembrane region" description="Helical" evidence="11">
    <location>
        <begin position="64"/>
        <end position="82"/>
    </location>
</feature>
<dbReference type="GO" id="GO:0022857">
    <property type="term" value="F:transmembrane transporter activity"/>
    <property type="evidence" value="ECO:0007669"/>
    <property type="project" value="InterPro"/>
</dbReference>
<evidence type="ECO:0000256" key="9">
    <source>
        <dbReference type="ARBA" id="ARBA00035611"/>
    </source>
</evidence>
<dbReference type="GO" id="GO:0005886">
    <property type="term" value="C:plasma membrane"/>
    <property type="evidence" value="ECO:0007669"/>
    <property type="project" value="UniProtKB-SubCell"/>
</dbReference>
<evidence type="ECO:0000256" key="3">
    <source>
        <dbReference type="ARBA" id="ARBA00022475"/>
    </source>
</evidence>
<keyword evidence="13" id="KW-1185">Reference proteome</keyword>
<evidence type="ECO:0000256" key="6">
    <source>
        <dbReference type="ARBA" id="ARBA00022692"/>
    </source>
</evidence>
<accession>A0A1T4R217</accession>
<evidence type="ECO:0000256" key="10">
    <source>
        <dbReference type="ARBA" id="ARBA00035686"/>
    </source>
</evidence>
<feature type="transmembrane region" description="Helical" evidence="11">
    <location>
        <begin position="378"/>
        <end position="397"/>
    </location>
</feature>
<evidence type="ECO:0000256" key="5">
    <source>
        <dbReference type="ARBA" id="ARBA00022597"/>
    </source>
</evidence>
<evidence type="ECO:0000256" key="11">
    <source>
        <dbReference type="SAM" id="Phobius"/>
    </source>
</evidence>
<keyword evidence="8 11" id="KW-0472">Membrane</keyword>
<dbReference type="Proteomes" id="UP000190328">
    <property type="component" value="Unassembled WGS sequence"/>
</dbReference>
<keyword evidence="2" id="KW-0813">Transport</keyword>
<dbReference type="EMBL" id="FUXI01000037">
    <property type="protein sequence ID" value="SKA09781.1"/>
    <property type="molecule type" value="Genomic_DNA"/>
</dbReference>
<dbReference type="Pfam" id="PF02653">
    <property type="entry name" value="BPD_transp_2"/>
    <property type="match status" value="1"/>
</dbReference>
<evidence type="ECO:0000256" key="4">
    <source>
        <dbReference type="ARBA" id="ARBA00022519"/>
    </source>
</evidence>
<evidence type="ECO:0000313" key="13">
    <source>
        <dbReference type="Proteomes" id="UP000190328"/>
    </source>
</evidence>
<dbReference type="PANTHER" id="PTHR32196:SF32">
    <property type="entry name" value="XYLOSE TRANSPORT SYSTEM PERMEASE PROTEIN XYLH"/>
    <property type="match status" value="1"/>
</dbReference>
<dbReference type="PANTHER" id="PTHR32196">
    <property type="entry name" value="ABC TRANSPORTER PERMEASE PROTEIN YPHD-RELATED-RELATED"/>
    <property type="match status" value="1"/>
</dbReference>
<proteinExistence type="predicted"/>
<evidence type="ECO:0000256" key="1">
    <source>
        <dbReference type="ARBA" id="ARBA00004651"/>
    </source>
</evidence>
<feature type="transmembrane region" description="Helical" evidence="11">
    <location>
        <begin position="247"/>
        <end position="267"/>
    </location>
</feature>